<feature type="signal peptide" evidence="2">
    <location>
        <begin position="1"/>
        <end position="21"/>
    </location>
</feature>
<dbReference type="InterPro" id="IPR050330">
    <property type="entry name" value="Bact_OuterMem_StrucFunc"/>
</dbReference>
<dbReference type="Pfam" id="PF18393">
    <property type="entry name" value="MotY_N"/>
    <property type="match status" value="1"/>
</dbReference>
<gene>
    <name evidence="4" type="ORF">J1N51_14295</name>
</gene>
<dbReference type="SUPFAM" id="SSF103088">
    <property type="entry name" value="OmpA-like"/>
    <property type="match status" value="1"/>
</dbReference>
<dbReference type="Proteomes" id="UP000682739">
    <property type="component" value="Chromosome"/>
</dbReference>
<feature type="domain" description="OmpA-like" evidence="3">
    <location>
        <begin position="174"/>
        <end position="290"/>
    </location>
</feature>
<keyword evidence="5" id="KW-1185">Reference proteome</keyword>
<protein>
    <submittedName>
        <fullName evidence="4">OmpA family protein</fullName>
    </submittedName>
</protein>
<evidence type="ECO:0000256" key="2">
    <source>
        <dbReference type="SAM" id="SignalP"/>
    </source>
</evidence>
<evidence type="ECO:0000313" key="5">
    <source>
        <dbReference type="Proteomes" id="UP000682739"/>
    </source>
</evidence>
<dbReference type="PANTHER" id="PTHR30329">
    <property type="entry name" value="STATOR ELEMENT OF FLAGELLAR MOTOR COMPLEX"/>
    <property type="match status" value="1"/>
</dbReference>
<accession>A0A975DEH2</accession>
<keyword evidence="1" id="KW-0472">Membrane</keyword>
<evidence type="ECO:0000313" key="4">
    <source>
        <dbReference type="EMBL" id="QTH65423.1"/>
    </source>
</evidence>
<name>A0A975DEH2_9GAMM</name>
<dbReference type="PROSITE" id="PS51123">
    <property type="entry name" value="OMPA_2"/>
    <property type="match status" value="1"/>
</dbReference>
<dbReference type="Pfam" id="PF00691">
    <property type="entry name" value="OmpA"/>
    <property type="match status" value="1"/>
</dbReference>
<reference evidence="4" key="1">
    <citation type="submission" date="2021-03" db="EMBL/GenBank/DDBJ databases">
        <title>Description of Psychrosphaera ytuae sp. nov. isolated from deep sea sediment of South China Sea.</title>
        <authorList>
            <person name="Zhang J."/>
            <person name="Xu X.-D."/>
        </authorList>
    </citation>
    <scope>NUCLEOTIDE SEQUENCE</scope>
    <source>
        <strain evidence="4">MTZ26</strain>
    </source>
</reference>
<dbReference type="Gene3D" id="3.30.1330.60">
    <property type="entry name" value="OmpA-like domain"/>
    <property type="match status" value="1"/>
</dbReference>
<dbReference type="InterPro" id="IPR036737">
    <property type="entry name" value="OmpA-like_sf"/>
</dbReference>
<organism evidence="4 5">
    <name type="scientific">Psychrosphaera ytuae</name>
    <dbReference type="NCBI Taxonomy" id="2820710"/>
    <lineage>
        <taxon>Bacteria</taxon>
        <taxon>Pseudomonadati</taxon>
        <taxon>Pseudomonadota</taxon>
        <taxon>Gammaproteobacteria</taxon>
        <taxon>Alteromonadales</taxon>
        <taxon>Pseudoalteromonadaceae</taxon>
        <taxon>Psychrosphaera</taxon>
    </lineage>
</organism>
<proteinExistence type="predicted"/>
<dbReference type="KEGG" id="psym:J1N51_14295"/>
<feature type="chain" id="PRO_5037813079" evidence="2">
    <location>
        <begin position="22"/>
        <end position="290"/>
    </location>
</feature>
<dbReference type="InterPro" id="IPR041544">
    <property type="entry name" value="MotY_N"/>
</dbReference>
<dbReference type="GO" id="GO:0016020">
    <property type="term" value="C:membrane"/>
    <property type="evidence" value="ECO:0007669"/>
    <property type="project" value="UniProtKB-UniRule"/>
</dbReference>
<dbReference type="InterPro" id="IPR006665">
    <property type="entry name" value="OmpA-like"/>
</dbReference>
<dbReference type="AlphaFoldDB" id="A0A975DEH2"/>
<dbReference type="CDD" id="cd07185">
    <property type="entry name" value="OmpA_C-like"/>
    <property type="match status" value="1"/>
</dbReference>
<dbReference type="PRINTS" id="PR01023">
    <property type="entry name" value="NAFLGMOTY"/>
</dbReference>
<dbReference type="EMBL" id="CP072110">
    <property type="protein sequence ID" value="QTH65423.1"/>
    <property type="molecule type" value="Genomic_DNA"/>
</dbReference>
<sequence length="290" mass="33076">MASLVISTLILLMFFSSATDASRRSYVATLENSVWQLASESRLQCQLTHTIPNYGTAIFSSAASKVNNMSFELDVMRLPADYSLALIESVPPTWRPGQGAMKVAEMQWRKQFNGDVDETTAWIMLTELEKGYFPTLYYADWHNQNDRVKVALAATNFRPAYYDFLNCVDGLLPYSFEDLSYTVLNFEKNSTELDRASKKKLQQIEEYLKHDKNIDKISVKAYSSSWGGRYTNLKVSQRRANEIKDVFEQFGIPGDKISVEGFGEKRHIASNQTILGRAENRRVVIEMVKP</sequence>
<keyword evidence="2" id="KW-0732">Signal</keyword>
<dbReference type="Gene3D" id="2.60.40.2540">
    <property type="match status" value="1"/>
</dbReference>
<dbReference type="PANTHER" id="PTHR30329:SF17">
    <property type="entry name" value="LIPOPROTEIN YFIB-RELATED"/>
    <property type="match status" value="1"/>
</dbReference>
<evidence type="ECO:0000256" key="1">
    <source>
        <dbReference type="PROSITE-ProRule" id="PRU00473"/>
    </source>
</evidence>
<evidence type="ECO:0000259" key="3">
    <source>
        <dbReference type="PROSITE" id="PS51123"/>
    </source>
</evidence>